<feature type="signal peptide" evidence="1">
    <location>
        <begin position="1"/>
        <end position="20"/>
    </location>
</feature>
<evidence type="ECO:0000313" key="3">
    <source>
        <dbReference type="Proteomes" id="UP000287605"/>
    </source>
</evidence>
<sequence length="427" mass="47265">MKKKLLISSLVLMGAVGLTACSNSDSKKESSEKATVEVFNIKTETAEQMDNLVEKFEESHPDIDINMTTVGGGTDATAALQAKFSSGDEPAVFMLAGLSHAKAWSHTLYDLSDTNLTKKAIDGTLEGATYDGKVVGLPMNIEGYGWLVNKEIFEAAGVPIEKITSFADFKSAVETLDSKKDELGLKGVFGFSGGETWVTGQFSANFLAPEFNNSILETYSAEELKFEYADQMKENIDLAIKYNAKPLESMDYSTSVEEMFAGDKVAVIHQGNWIVPTLNSLDDTFAKEKLGIVPMYVESETEGKIVAGPAWYWCVNSNKSEKEIEASIEFINWMYTDEEAMTSIVDDFDFIPAYTNFSSDDIKDPLSKEIYRYLSDGKAVPWVHSSYPDGYGQNIIGVEIQSYAAENSTWEELSKKLIDTWNTERSK</sequence>
<dbReference type="SUPFAM" id="SSF53850">
    <property type="entry name" value="Periplasmic binding protein-like II"/>
    <property type="match status" value="1"/>
</dbReference>
<dbReference type="Gene3D" id="3.40.190.10">
    <property type="entry name" value="Periplasmic binding protein-like II"/>
    <property type="match status" value="2"/>
</dbReference>
<dbReference type="Pfam" id="PF13416">
    <property type="entry name" value="SBP_bac_8"/>
    <property type="match status" value="1"/>
</dbReference>
<proteinExistence type="predicted"/>
<name>A0A430B174_9ENTE</name>
<organism evidence="2 3">
    <name type="scientific">Vagococcus elongatus</name>
    <dbReference type="NCBI Taxonomy" id="180344"/>
    <lineage>
        <taxon>Bacteria</taxon>
        <taxon>Bacillati</taxon>
        <taxon>Bacillota</taxon>
        <taxon>Bacilli</taxon>
        <taxon>Lactobacillales</taxon>
        <taxon>Enterococcaceae</taxon>
        <taxon>Vagococcus</taxon>
    </lineage>
</organism>
<dbReference type="InterPro" id="IPR006059">
    <property type="entry name" value="SBP"/>
</dbReference>
<evidence type="ECO:0000313" key="2">
    <source>
        <dbReference type="EMBL" id="RSU14093.1"/>
    </source>
</evidence>
<evidence type="ECO:0000256" key="1">
    <source>
        <dbReference type="SAM" id="SignalP"/>
    </source>
</evidence>
<dbReference type="PANTHER" id="PTHR43649">
    <property type="entry name" value="ARABINOSE-BINDING PROTEIN-RELATED"/>
    <property type="match status" value="1"/>
</dbReference>
<keyword evidence="3" id="KW-1185">Reference proteome</keyword>
<dbReference type="OrthoDB" id="9763054at2"/>
<comment type="caution">
    <text evidence="2">The sequence shown here is derived from an EMBL/GenBank/DDBJ whole genome shotgun (WGS) entry which is preliminary data.</text>
</comment>
<accession>A0A430B174</accession>
<dbReference type="AlphaFoldDB" id="A0A430B174"/>
<gene>
    <name evidence="2" type="ORF">CBF29_04210</name>
</gene>
<dbReference type="PROSITE" id="PS51257">
    <property type="entry name" value="PROKAR_LIPOPROTEIN"/>
    <property type="match status" value="1"/>
</dbReference>
<dbReference type="RefSeq" id="WP_126807672.1">
    <property type="nucleotide sequence ID" value="NZ_NGKA01000004.1"/>
</dbReference>
<dbReference type="EMBL" id="NGKA01000004">
    <property type="protein sequence ID" value="RSU14093.1"/>
    <property type="molecule type" value="Genomic_DNA"/>
</dbReference>
<dbReference type="PANTHER" id="PTHR43649:SF12">
    <property type="entry name" value="DIACETYLCHITOBIOSE BINDING PROTEIN DASA"/>
    <property type="match status" value="1"/>
</dbReference>
<feature type="chain" id="PRO_5038634948" evidence="1">
    <location>
        <begin position="21"/>
        <end position="427"/>
    </location>
</feature>
<reference evidence="2 3" key="1">
    <citation type="submission" date="2017-05" db="EMBL/GenBank/DDBJ databases">
        <title>Vagococcus spp. assemblies.</title>
        <authorList>
            <person name="Gulvik C.A."/>
        </authorList>
    </citation>
    <scope>NUCLEOTIDE SEQUENCE [LARGE SCALE GENOMIC DNA]</scope>
    <source>
        <strain evidence="2 3">CCUG 51432</strain>
    </source>
</reference>
<keyword evidence="1" id="KW-0732">Signal</keyword>
<dbReference type="InterPro" id="IPR050490">
    <property type="entry name" value="Bact_solute-bd_prot1"/>
</dbReference>
<protein>
    <submittedName>
        <fullName evidence="2">ABC transporter substrate-binding protein</fullName>
    </submittedName>
</protein>
<dbReference type="Proteomes" id="UP000287605">
    <property type="component" value="Unassembled WGS sequence"/>
</dbReference>